<sequence length="231" mass="26046">MILRCGRKLSSGRALSGPVSSTHDLTVAEQDKTSSFFRRESNSLMKSFTEKRLTALLIAICIIFIIGNIPQVFVMILQHENRETNYSFQLFRNIANALEVLNHCLNFFVFCLASRDYTRAFLHNIKFLHRILIKIPCCARYLQPNRNSDVVDMTGRLSVGNFSTFNRDKKLSSDEPSGTVDAAVQSSPTTTTIEHKSDDKKIITESITRTTFLANNSGRDSPDSEEDSILV</sequence>
<feature type="domain" description="G-protein coupled receptors family 1 profile" evidence="7">
    <location>
        <begin position="1"/>
        <end position="110"/>
    </location>
</feature>
<keyword evidence="9" id="KW-1185">Reference proteome</keyword>
<dbReference type="Proteomes" id="UP000274131">
    <property type="component" value="Unassembled WGS sequence"/>
</dbReference>
<dbReference type="PROSITE" id="PS50262">
    <property type="entry name" value="G_PROTEIN_RECEP_F1_2"/>
    <property type="match status" value="1"/>
</dbReference>
<dbReference type="EMBL" id="UXUI01007257">
    <property type="protein sequence ID" value="VDD86575.1"/>
    <property type="molecule type" value="Genomic_DNA"/>
</dbReference>
<evidence type="ECO:0000256" key="3">
    <source>
        <dbReference type="ARBA" id="ARBA00022989"/>
    </source>
</evidence>
<dbReference type="PANTHER" id="PTHR47760:SF4">
    <property type="entry name" value="G-PROTEIN COUPLED RECEPTORS FAMILY 1 PROFILE DOMAIN-CONTAINING PROTEIN"/>
    <property type="match status" value="1"/>
</dbReference>
<evidence type="ECO:0000256" key="1">
    <source>
        <dbReference type="ARBA" id="ARBA00004370"/>
    </source>
</evidence>
<evidence type="ECO:0000256" key="5">
    <source>
        <dbReference type="SAM" id="MobiDB-lite"/>
    </source>
</evidence>
<organism evidence="10">
    <name type="scientific">Enterobius vermicularis</name>
    <name type="common">Human pinworm</name>
    <dbReference type="NCBI Taxonomy" id="51028"/>
    <lineage>
        <taxon>Eukaryota</taxon>
        <taxon>Metazoa</taxon>
        <taxon>Ecdysozoa</taxon>
        <taxon>Nematoda</taxon>
        <taxon>Chromadorea</taxon>
        <taxon>Rhabditida</taxon>
        <taxon>Spirurina</taxon>
        <taxon>Oxyuridomorpha</taxon>
        <taxon>Oxyuroidea</taxon>
        <taxon>Oxyuridae</taxon>
        <taxon>Enterobius</taxon>
    </lineage>
</organism>
<dbReference type="AlphaFoldDB" id="A0A0N4UWX6"/>
<dbReference type="InterPro" id="IPR053093">
    <property type="entry name" value="GPCR-like"/>
</dbReference>
<dbReference type="PANTHER" id="PTHR47760">
    <property type="entry name" value="G-PROTEIN COUPLED RECEPTOR B0563.6-LIKE PROTEIN-RELATED"/>
    <property type="match status" value="1"/>
</dbReference>
<evidence type="ECO:0000313" key="9">
    <source>
        <dbReference type="Proteomes" id="UP000274131"/>
    </source>
</evidence>
<evidence type="ECO:0000313" key="8">
    <source>
        <dbReference type="EMBL" id="VDD86575.1"/>
    </source>
</evidence>
<accession>A0A0N4UWX6</accession>
<comment type="subcellular location">
    <subcellularLocation>
        <location evidence="1">Membrane</location>
    </subcellularLocation>
</comment>
<reference evidence="8 9" key="2">
    <citation type="submission" date="2018-10" db="EMBL/GenBank/DDBJ databases">
        <authorList>
            <consortium name="Pathogen Informatics"/>
        </authorList>
    </citation>
    <scope>NUCLEOTIDE SEQUENCE [LARGE SCALE GENOMIC DNA]</scope>
</reference>
<dbReference type="GO" id="GO:0016020">
    <property type="term" value="C:membrane"/>
    <property type="evidence" value="ECO:0007669"/>
    <property type="project" value="UniProtKB-SubCell"/>
</dbReference>
<evidence type="ECO:0000313" key="10">
    <source>
        <dbReference type="WBParaSite" id="EVEC_0000201001-mRNA-1"/>
    </source>
</evidence>
<evidence type="ECO:0000259" key="7">
    <source>
        <dbReference type="PROSITE" id="PS50262"/>
    </source>
</evidence>
<proteinExistence type="predicted"/>
<evidence type="ECO:0000256" key="2">
    <source>
        <dbReference type="ARBA" id="ARBA00022692"/>
    </source>
</evidence>
<name>A0A0N4UWX6_ENTVE</name>
<gene>
    <name evidence="8" type="ORF">EVEC_LOCUS1718</name>
</gene>
<feature type="transmembrane region" description="Helical" evidence="6">
    <location>
        <begin position="53"/>
        <end position="77"/>
    </location>
</feature>
<dbReference type="Gene3D" id="1.20.1070.10">
    <property type="entry name" value="Rhodopsin 7-helix transmembrane proteins"/>
    <property type="match status" value="1"/>
</dbReference>
<protein>
    <submittedName>
        <fullName evidence="10">G_PROTEIN_RECEP_F1_2 domain-containing protein</fullName>
    </submittedName>
</protein>
<dbReference type="InterPro" id="IPR017452">
    <property type="entry name" value="GPCR_Rhodpsn_7TM"/>
</dbReference>
<evidence type="ECO:0000256" key="4">
    <source>
        <dbReference type="ARBA" id="ARBA00023136"/>
    </source>
</evidence>
<reference evidence="10" key="1">
    <citation type="submission" date="2017-02" db="UniProtKB">
        <authorList>
            <consortium name="WormBaseParasite"/>
        </authorList>
    </citation>
    <scope>IDENTIFICATION</scope>
</reference>
<evidence type="ECO:0000256" key="6">
    <source>
        <dbReference type="SAM" id="Phobius"/>
    </source>
</evidence>
<keyword evidence="4 6" id="KW-0472">Membrane</keyword>
<keyword evidence="3 6" id="KW-1133">Transmembrane helix</keyword>
<dbReference type="SUPFAM" id="SSF81321">
    <property type="entry name" value="Family A G protein-coupled receptor-like"/>
    <property type="match status" value="1"/>
</dbReference>
<dbReference type="OrthoDB" id="10033446at2759"/>
<dbReference type="STRING" id="51028.A0A0N4UWX6"/>
<keyword evidence="2 6" id="KW-0812">Transmembrane</keyword>
<feature type="region of interest" description="Disordered" evidence="5">
    <location>
        <begin position="168"/>
        <end position="198"/>
    </location>
</feature>
<dbReference type="WBParaSite" id="EVEC_0000201001-mRNA-1">
    <property type="protein sequence ID" value="EVEC_0000201001-mRNA-1"/>
    <property type="gene ID" value="EVEC_0000201001"/>
</dbReference>